<dbReference type="Proteomes" id="UP000645828">
    <property type="component" value="Unassembled WGS sequence"/>
</dbReference>
<dbReference type="AlphaFoldDB" id="A0A811ZUV2"/>
<feature type="compositionally biased region" description="Basic and acidic residues" evidence="1">
    <location>
        <begin position="38"/>
        <end position="49"/>
    </location>
</feature>
<evidence type="ECO:0000256" key="1">
    <source>
        <dbReference type="SAM" id="MobiDB-lite"/>
    </source>
</evidence>
<feature type="compositionally biased region" description="Low complexity" evidence="1">
    <location>
        <begin position="210"/>
        <end position="222"/>
    </location>
</feature>
<feature type="region of interest" description="Disordered" evidence="1">
    <location>
        <begin position="38"/>
        <end position="294"/>
    </location>
</feature>
<evidence type="ECO:0000313" key="2">
    <source>
        <dbReference type="EMBL" id="CAD7692682.1"/>
    </source>
</evidence>
<sequence length="365" mass="38568">MKSGCTLRELRRCRKSYETKGICPRSFTNCRSCSIRRGHGEATCPRREPGTSLQGPDSPTRPKPQAVPGSLSQLGPRPRQRTLPDTSRSEPRPASLQAKKSRAAAACARKPPGGGRRRLRGGAPTPPPRALGQSQGPAAQAPEGGRVRTGRGPRRGPGPGRRRVSVGAAGRGGSVRVCPAAPPRPPPPRASRRPAPEGQRAHSRRGGRPPGARRGAAPVSARGGRGGRASGRSCPVGPAWARSSPRGTPRTPARPLRQVRREDAPDTPARIAAPDAFGPRARFPRGRAGDTHADEAHTRGRFICALFACAGSEDAHGLELQVPAHLQEAHARRRDPVAEVVVLGVADHRLRARGRAAGPRCRAAP</sequence>
<organism evidence="2 3">
    <name type="scientific">Nyctereutes procyonoides</name>
    <name type="common">Raccoon dog</name>
    <name type="synonym">Canis procyonoides</name>
    <dbReference type="NCBI Taxonomy" id="34880"/>
    <lineage>
        <taxon>Eukaryota</taxon>
        <taxon>Metazoa</taxon>
        <taxon>Chordata</taxon>
        <taxon>Craniata</taxon>
        <taxon>Vertebrata</taxon>
        <taxon>Euteleostomi</taxon>
        <taxon>Mammalia</taxon>
        <taxon>Eutheria</taxon>
        <taxon>Laurasiatheria</taxon>
        <taxon>Carnivora</taxon>
        <taxon>Caniformia</taxon>
        <taxon>Canidae</taxon>
        <taxon>Nyctereutes</taxon>
    </lineage>
</organism>
<comment type="caution">
    <text evidence="2">The sequence shown here is derived from an EMBL/GenBank/DDBJ whole genome shotgun (WGS) entry which is preliminary data.</text>
</comment>
<keyword evidence="3" id="KW-1185">Reference proteome</keyword>
<reference evidence="2" key="1">
    <citation type="submission" date="2020-12" db="EMBL/GenBank/DDBJ databases">
        <authorList>
            <consortium name="Molecular Ecology Group"/>
        </authorList>
    </citation>
    <scope>NUCLEOTIDE SEQUENCE</scope>
    <source>
        <strain evidence="2">TBG_1078</strain>
    </source>
</reference>
<feature type="compositionally biased region" description="Pro residues" evidence="1">
    <location>
        <begin position="180"/>
        <end position="189"/>
    </location>
</feature>
<feature type="compositionally biased region" description="Basic residues" evidence="1">
    <location>
        <begin position="148"/>
        <end position="164"/>
    </location>
</feature>
<protein>
    <submittedName>
        <fullName evidence="2">(raccoon dog) hypothetical protein</fullName>
    </submittedName>
</protein>
<evidence type="ECO:0000313" key="3">
    <source>
        <dbReference type="Proteomes" id="UP000645828"/>
    </source>
</evidence>
<accession>A0A811ZUV2</accession>
<dbReference type="EMBL" id="CAJHUB010000775">
    <property type="protein sequence ID" value="CAD7692682.1"/>
    <property type="molecule type" value="Genomic_DNA"/>
</dbReference>
<proteinExistence type="predicted"/>
<gene>
    <name evidence="2" type="ORF">NYPRO_LOCUS25476</name>
</gene>
<name>A0A811ZUV2_NYCPR</name>